<dbReference type="InterPro" id="IPR003593">
    <property type="entry name" value="AAA+_ATPase"/>
</dbReference>
<keyword evidence="5" id="KW-0547">Nucleotide-binding</keyword>
<dbReference type="CDD" id="cd06261">
    <property type="entry name" value="TM_PBP2"/>
    <property type="match status" value="1"/>
</dbReference>
<evidence type="ECO:0000256" key="7">
    <source>
        <dbReference type="ARBA" id="ARBA00022989"/>
    </source>
</evidence>
<keyword evidence="6 13" id="KW-0067">ATP-binding</keyword>
<dbReference type="GO" id="GO:0071916">
    <property type="term" value="F:dipeptide transmembrane transporter activity"/>
    <property type="evidence" value="ECO:0007669"/>
    <property type="project" value="TreeGrafter"/>
</dbReference>
<evidence type="ECO:0000256" key="1">
    <source>
        <dbReference type="ARBA" id="ARBA00004651"/>
    </source>
</evidence>
<feature type="transmembrane region" description="Helical" evidence="9">
    <location>
        <begin position="98"/>
        <end position="119"/>
    </location>
</feature>
<reference evidence="13 14" key="1">
    <citation type="submission" date="2019-11" db="EMBL/GenBank/DDBJ databases">
        <title>Draft genome sequences of five Paenibacillus species of dairy origin.</title>
        <authorList>
            <person name="Olajide A.M."/>
            <person name="Chen S."/>
            <person name="Lapointe G."/>
        </authorList>
    </citation>
    <scope>NUCLEOTIDE SEQUENCE [LARGE SCALE GENOMIC DNA]</scope>
    <source>
        <strain evidence="13 14">2CS3</strain>
    </source>
</reference>
<evidence type="ECO:0000256" key="8">
    <source>
        <dbReference type="ARBA" id="ARBA00023136"/>
    </source>
</evidence>
<protein>
    <submittedName>
        <fullName evidence="13">ATP-binding cassette domain-containing protein</fullName>
    </submittedName>
</protein>
<organism evidence="13 14">
    <name type="scientific">Paenibacillus validus</name>
    <dbReference type="NCBI Taxonomy" id="44253"/>
    <lineage>
        <taxon>Bacteria</taxon>
        <taxon>Bacillati</taxon>
        <taxon>Bacillota</taxon>
        <taxon>Bacilli</taxon>
        <taxon>Bacillales</taxon>
        <taxon>Paenibacillaceae</taxon>
        <taxon>Paenibacillus</taxon>
    </lineage>
</organism>
<gene>
    <name evidence="13" type="ORF">GNP93_04125</name>
</gene>
<sequence length="559" mass="59062">MNKARWIGFAVLLLFAVAALIGPLLVSSSPFEIDADRFLPPSAGHWLGTNSLGQDVFSGLVYGARTTLLVGLCVSLLSTLLSGLLGLIAGYSRRLDPVLNALANMLLVLPPLLLILIVASFTGGGTWQLILTLGLLTWPSFMRLIRASVLSLKEREFVKASRLFGGGTFYVLRHHLLPFLWPLLRTKFILSFRQAVTIEASLAFIGIGDANRPSWGKMLQQAFSRNETWISDVWQWTVLPPTLAVLLVTVGLALAGEEKSAEAALTKAGSPRGRKAAQAAFGKAAAAAKPGARADAGAPSAGAARSGQAPAAAGQAGVPPRRHCALAADRLSVEAGGRAIVRGVSFALPAGSVAALIGESGSGKTTLARALYGLLPAEALKGEAWIAGRPIYGIAEGPAMKRWTDAAFIFQDPRQSFNPLLTLGAQFSEAMRRNPAQGREGKKAAQAAAAAALREVQLDPKLLGSYPHELSGGMLSRALIALALINRPGVLIADEPTGALDPIVKREILELLTAKVREHGMTLLLITHDLQAAEAVADRILTLAGGELTEDRRVERKLG</sequence>
<evidence type="ECO:0000256" key="3">
    <source>
        <dbReference type="ARBA" id="ARBA00022475"/>
    </source>
</evidence>
<feature type="region of interest" description="Disordered" evidence="10">
    <location>
        <begin position="292"/>
        <end position="317"/>
    </location>
</feature>
<dbReference type="InterPro" id="IPR035906">
    <property type="entry name" value="MetI-like_sf"/>
</dbReference>
<keyword evidence="2 9" id="KW-0813">Transport</keyword>
<proteinExistence type="inferred from homology"/>
<feature type="domain" description="ABC transporter" evidence="11">
    <location>
        <begin position="326"/>
        <end position="558"/>
    </location>
</feature>
<evidence type="ECO:0000256" key="5">
    <source>
        <dbReference type="ARBA" id="ARBA00022741"/>
    </source>
</evidence>
<dbReference type="GO" id="GO:0005886">
    <property type="term" value="C:plasma membrane"/>
    <property type="evidence" value="ECO:0007669"/>
    <property type="project" value="UniProtKB-SubCell"/>
</dbReference>
<dbReference type="PROSITE" id="PS50928">
    <property type="entry name" value="ABC_TM1"/>
    <property type="match status" value="1"/>
</dbReference>
<dbReference type="SUPFAM" id="SSF161098">
    <property type="entry name" value="MetI-like"/>
    <property type="match status" value="1"/>
</dbReference>
<comment type="caution">
    <text evidence="13">The sequence shown here is derived from an EMBL/GenBank/DDBJ whole genome shotgun (WGS) entry which is preliminary data.</text>
</comment>
<dbReference type="GO" id="GO:0016887">
    <property type="term" value="F:ATP hydrolysis activity"/>
    <property type="evidence" value="ECO:0007669"/>
    <property type="project" value="InterPro"/>
</dbReference>
<feature type="transmembrane region" description="Helical" evidence="9">
    <location>
        <begin position="68"/>
        <end position="91"/>
    </location>
</feature>
<evidence type="ECO:0000313" key="14">
    <source>
        <dbReference type="Proteomes" id="UP000450917"/>
    </source>
</evidence>
<feature type="domain" description="ABC transmembrane type-1" evidence="12">
    <location>
        <begin position="68"/>
        <end position="256"/>
    </location>
</feature>
<evidence type="ECO:0000259" key="11">
    <source>
        <dbReference type="PROSITE" id="PS50893"/>
    </source>
</evidence>
<keyword evidence="8 9" id="KW-0472">Membrane</keyword>
<dbReference type="InterPro" id="IPR000515">
    <property type="entry name" value="MetI-like"/>
</dbReference>
<evidence type="ECO:0000256" key="6">
    <source>
        <dbReference type="ARBA" id="ARBA00022840"/>
    </source>
</evidence>
<dbReference type="Gene3D" id="1.10.3720.10">
    <property type="entry name" value="MetI-like"/>
    <property type="match status" value="1"/>
</dbReference>
<dbReference type="InterPro" id="IPR050366">
    <property type="entry name" value="BP-dependent_transpt_permease"/>
</dbReference>
<dbReference type="SMART" id="SM00382">
    <property type="entry name" value="AAA"/>
    <property type="match status" value="1"/>
</dbReference>
<dbReference type="Gene3D" id="3.40.50.300">
    <property type="entry name" value="P-loop containing nucleotide triphosphate hydrolases"/>
    <property type="match status" value="1"/>
</dbReference>
<evidence type="ECO:0000259" key="12">
    <source>
        <dbReference type="PROSITE" id="PS50928"/>
    </source>
</evidence>
<dbReference type="AlphaFoldDB" id="A0A7X2Z909"/>
<dbReference type="GO" id="GO:0005524">
    <property type="term" value="F:ATP binding"/>
    <property type="evidence" value="ECO:0007669"/>
    <property type="project" value="UniProtKB-KW"/>
</dbReference>
<dbReference type="CDD" id="cd03257">
    <property type="entry name" value="ABC_NikE_OppD_transporters"/>
    <property type="match status" value="1"/>
</dbReference>
<comment type="subcellular location">
    <subcellularLocation>
        <location evidence="1 9">Cell membrane</location>
        <topology evidence="1 9">Multi-pass membrane protein</topology>
    </subcellularLocation>
</comment>
<dbReference type="Pfam" id="PF00528">
    <property type="entry name" value="BPD_transp_1"/>
    <property type="match status" value="1"/>
</dbReference>
<dbReference type="PANTHER" id="PTHR43386">
    <property type="entry name" value="OLIGOPEPTIDE TRANSPORT SYSTEM PERMEASE PROTEIN APPC"/>
    <property type="match status" value="1"/>
</dbReference>
<evidence type="ECO:0000256" key="4">
    <source>
        <dbReference type="ARBA" id="ARBA00022692"/>
    </source>
</evidence>
<dbReference type="Pfam" id="PF00005">
    <property type="entry name" value="ABC_tran"/>
    <property type="match status" value="1"/>
</dbReference>
<keyword evidence="14" id="KW-1185">Reference proteome</keyword>
<evidence type="ECO:0000313" key="13">
    <source>
        <dbReference type="EMBL" id="MUG69863.1"/>
    </source>
</evidence>
<dbReference type="InterPro" id="IPR003439">
    <property type="entry name" value="ABC_transporter-like_ATP-bd"/>
</dbReference>
<dbReference type="RefSeq" id="WP_155614162.1">
    <property type="nucleotide sequence ID" value="NZ_JBDLZV010000001.1"/>
</dbReference>
<dbReference type="PANTHER" id="PTHR43386:SF1">
    <property type="entry name" value="D,D-DIPEPTIDE TRANSPORT SYSTEM PERMEASE PROTEIN DDPC-RELATED"/>
    <property type="match status" value="1"/>
</dbReference>
<dbReference type="InterPro" id="IPR017871">
    <property type="entry name" value="ABC_transporter-like_CS"/>
</dbReference>
<dbReference type="Proteomes" id="UP000450917">
    <property type="component" value="Unassembled WGS sequence"/>
</dbReference>
<dbReference type="EMBL" id="WNZX01000002">
    <property type="protein sequence ID" value="MUG69863.1"/>
    <property type="molecule type" value="Genomic_DNA"/>
</dbReference>
<evidence type="ECO:0000256" key="9">
    <source>
        <dbReference type="RuleBase" id="RU363032"/>
    </source>
</evidence>
<keyword evidence="4 9" id="KW-0812">Transmembrane</keyword>
<keyword evidence="7 9" id="KW-1133">Transmembrane helix</keyword>
<accession>A0A7X2Z909</accession>
<comment type="similarity">
    <text evidence="9">Belongs to the binding-protein-dependent transport system permease family.</text>
</comment>
<dbReference type="InterPro" id="IPR027417">
    <property type="entry name" value="P-loop_NTPase"/>
</dbReference>
<keyword evidence="3" id="KW-1003">Cell membrane</keyword>
<dbReference type="PROSITE" id="PS50893">
    <property type="entry name" value="ABC_TRANSPORTER_2"/>
    <property type="match status" value="1"/>
</dbReference>
<dbReference type="SUPFAM" id="SSF52540">
    <property type="entry name" value="P-loop containing nucleoside triphosphate hydrolases"/>
    <property type="match status" value="1"/>
</dbReference>
<evidence type="ECO:0000256" key="2">
    <source>
        <dbReference type="ARBA" id="ARBA00022448"/>
    </source>
</evidence>
<evidence type="ECO:0000256" key="10">
    <source>
        <dbReference type="SAM" id="MobiDB-lite"/>
    </source>
</evidence>
<dbReference type="PROSITE" id="PS00211">
    <property type="entry name" value="ABC_TRANSPORTER_1"/>
    <property type="match status" value="1"/>
</dbReference>
<name>A0A7X2Z909_9BACL</name>